<proteinExistence type="predicted"/>
<dbReference type="Gramene" id="scaffold_803436.1">
    <property type="protein sequence ID" value="scaffold_803436.1"/>
    <property type="gene ID" value="scaffold_803436.1"/>
</dbReference>
<name>D7MLX4_ARALL</name>
<accession>D7MLX4</accession>
<reference evidence="2" key="1">
    <citation type="journal article" date="2011" name="Nat. Genet.">
        <title>The Arabidopsis lyrata genome sequence and the basis of rapid genome size change.</title>
        <authorList>
            <person name="Hu T.T."/>
            <person name="Pattyn P."/>
            <person name="Bakker E.G."/>
            <person name="Cao J."/>
            <person name="Cheng J.-F."/>
            <person name="Clark R.M."/>
            <person name="Fahlgren N."/>
            <person name="Fawcett J.A."/>
            <person name="Grimwood J."/>
            <person name="Gundlach H."/>
            <person name="Haberer G."/>
            <person name="Hollister J.D."/>
            <person name="Ossowski S."/>
            <person name="Ottilar R.P."/>
            <person name="Salamov A.A."/>
            <person name="Schneeberger K."/>
            <person name="Spannagl M."/>
            <person name="Wang X."/>
            <person name="Yang L."/>
            <person name="Nasrallah M.E."/>
            <person name="Bergelson J."/>
            <person name="Carrington J.C."/>
            <person name="Gaut B.S."/>
            <person name="Schmutz J."/>
            <person name="Mayer K.F.X."/>
            <person name="Van de Peer Y."/>
            <person name="Grigoriev I.V."/>
            <person name="Nordborg M."/>
            <person name="Weigel D."/>
            <person name="Guo Y.-L."/>
        </authorList>
    </citation>
    <scope>NUCLEOTIDE SEQUENCE [LARGE SCALE GENOMIC DNA]</scope>
    <source>
        <strain evidence="2">cv. MN47</strain>
    </source>
</reference>
<protein>
    <submittedName>
        <fullName evidence="1">Uncharacterized protein</fullName>
    </submittedName>
</protein>
<dbReference type="Proteomes" id="UP000008694">
    <property type="component" value="Unassembled WGS sequence"/>
</dbReference>
<sequence>MVFKDHKLYCLNYYKLKIFDFSGDIPVKVFTTCVSECLKPRGGGGGFMRLPGFPVNDQLSHRKDNMVVRVFPRSGNLKSTRW</sequence>
<dbReference type="KEGG" id="aly:9302802"/>
<evidence type="ECO:0000313" key="1">
    <source>
        <dbReference type="EMBL" id="EFH42989.1"/>
    </source>
</evidence>
<gene>
    <name evidence="1" type="ORF">ARALYDRAFT_920036</name>
</gene>
<dbReference type="HOGENOM" id="CLU_2561409_0_0_1"/>
<dbReference type="OrthoDB" id="1110260at2759"/>
<dbReference type="AlphaFoldDB" id="D7MLX4"/>
<keyword evidence="2" id="KW-1185">Reference proteome</keyword>
<dbReference type="EMBL" id="GL348720">
    <property type="protein sequence ID" value="EFH42989.1"/>
    <property type="molecule type" value="Genomic_DNA"/>
</dbReference>
<organism evidence="2">
    <name type="scientific">Arabidopsis lyrata subsp. lyrata</name>
    <name type="common">Lyre-leaved rock-cress</name>
    <dbReference type="NCBI Taxonomy" id="81972"/>
    <lineage>
        <taxon>Eukaryota</taxon>
        <taxon>Viridiplantae</taxon>
        <taxon>Streptophyta</taxon>
        <taxon>Embryophyta</taxon>
        <taxon>Tracheophyta</taxon>
        <taxon>Spermatophyta</taxon>
        <taxon>Magnoliopsida</taxon>
        <taxon>eudicotyledons</taxon>
        <taxon>Gunneridae</taxon>
        <taxon>Pentapetalae</taxon>
        <taxon>rosids</taxon>
        <taxon>malvids</taxon>
        <taxon>Brassicales</taxon>
        <taxon>Brassicaceae</taxon>
        <taxon>Camelineae</taxon>
        <taxon>Arabidopsis</taxon>
    </lineage>
</organism>
<evidence type="ECO:0000313" key="2">
    <source>
        <dbReference type="Proteomes" id="UP000008694"/>
    </source>
</evidence>